<dbReference type="Gene3D" id="2.30.30.40">
    <property type="entry name" value="SH3 Domains"/>
    <property type="match status" value="1"/>
</dbReference>
<dbReference type="RefSeq" id="WP_076534838.1">
    <property type="nucleotide sequence ID" value="NZ_FOAC01000002.1"/>
</dbReference>
<protein>
    <submittedName>
        <fullName evidence="2">SH3 domain-containing protein</fullName>
    </submittedName>
</protein>
<name>A0A1N7HBS5_9RHOB</name>
<dbReference type="AlphaFoldDB" id="A0A1N7HBS5"/>
<dbReference type="InterPro" id="IPR003646">
    <property type="entry name" value="SH3-like_bac-type"/>
</dbReference>
<proteinExistence type="predicted"/>
<dbReference type="Pfam" id="PF08239">
    <property type="entry name" value="SH3_3"/>
    <property type="match status" value="1"/>
</dbReference>
<dbReference type="EMBL" id="FTNV01000003">
    <property type="protein sequence ID" value="SIS22334.1"/>
    <property type="molecule type" value="Genomic_DNA"/>
</dbReference>
<sequence>MRYAISATLGAIILGGLAACAPVGGGPVSLGGLNAGPAGTYEVNGVEEGDMLKLRAGPGTGFRVITGLPNGTVVRVLDCERTGGTRWCKAVLQEARGLDGYVSYAYLKRL</sequence>
<keyword evidence="3" id="KW-1185">Reference proteome</keyword>
<evidence type="ECO:0000313" key="3">
    <source>
        <dbReference type="Proteomes" id="UP000186019"/>
    </source>
</evidence>
<accession>A0A1N7HBS5</accession>
<feature type="domain" description="SH3b" evidence="1">
    <location>
        <begin position="52"/>
        <end position="108"/>
    </location>
</feature>
<organism evidence="2 3">
    <name type="scientific">Roseovarius nanhaiticus</name>
    <dbReference type="NCBI Taxonomy" id="573024"/>
    <lineage>
        <taxon>Bacteria</taxon>
        <taxon>Pseudomonadati</taxon>
        <taxon>Pseudomonadota</taxon>
        <taxon>Alphaproteobacteria</taxon>
        <taxon>Rhodobacterales</taxon>
        <taxon>Roseobacteraceae</taxon>
        <taxon>Roseovarius</taxon>
    </lineage>
</organism>
<dbReference type="STRING" id="573024.SAMN05216208_2609"/>
<dbReference type="PROSITE" id="PS51257">
    <property type="entry name" value="PROKAR_LIPOPROTEIN"/>
    <property type="match status" value="1"/>
</dbReference>
<evidence type="ECO:0000259" key="1">
    <source>
        <dbReference type="Pfam" id="PF08239"/>
    </source>
</evidence>
<gene>
    <name evidence="2" type="ORF">SAMN05421666_2706</name>
</gene>
<dbReference type="OrthoDB" id="8451772at2"/>
<dbReference type="Proteomes" id="UP000186019">
    <property type="component" value="Unassembled WGS sequence"/>
</dbReference>
<reference evidence="2 3" key="1">
    <citation type="submission" date="2017-01" db="EMBL/GenBank/DDBJ databases">
        <authorList>
            <person name="Mah S.A."/>
            <person name="Swanson W.J."/>
            <person name="Moy G.W."/>
            <person name="Vacquier V.D."/>
        </authorList>
    </citation>
    <scope>NUCLEOTIDE SEQUENCE [LARGE SCALE GENOMIC DNA]</scope>
    <source>
        <strain evidence="2 3">DSM 29590</strain>
    </source>
</reference>
<evidence type="ECO:0000313" key="2">
    <source>
        <dbReference type="EMBL" id="SIS22334.1"/>
    </source>
</evidence>